<evidence type="ECO:0000313" key="2">
    <source>
        <dbReference type="Proteomes" id="UP000037784"/>
    </source>
</evidence>
<dbReference type="Proteomes" id="UP000037784">
    <property type="component" value="Unassembled WGS sequence"/>
</dbReference>
<organism evidence="1 2">
    <name type="scientific">Ardenticatena maritima</name>
    <dbReference type="NCBI Taxonomy" id="872965"/>
    <lineage>
        <taxon>Bacteria</taxon>
        <taxon>Bacillati</taxon>
        <taxon>Chloroflexota</taxon>
        <taxon>Ardenticatenia</taxon>
        <taxon>Ardenticatenales</taxon>
        <taxon>Ardenticatenaceae</taxon>
        <taxon>Ardenticatena</taxon>
    </lineage>
</organism>
<keyword evidence="2" id="KW-1185">Reference proteome</keyword>
<dbReference type="EMBL" id="BBZA01000150">
    <property type="protein sequence ID" value="GAP63470.1"/>
    <property type="molecule type" value="Genomic_DNA"/>
</dbReference>
<reference evidence="2" key="1">
    <citation type="submission" date="2015-08" db="EMBL/GenBank/DDBJ databases">
        <title>Draft Genome Sequence of a Heterotrophic Facultative Anaerobic Bacterium Ardenticatena maritima Strain 110S.</title>
        <authorList>
            <person name="Kawaichi S."/>
            <person name="Yoshida T."/>
            <person name="Sako Y."/>
            <person name="Nakamura R."/>
        </authorList>
    </citation>
    <scope>NUCLEOTIDE SEQUENCE [LARGE SCALE GENOMIC DNA]</scope>
    <source>
        <strain evidence="2">110S</strain>
    </source>
</reference>
<dbReference type="AlphaFoldDB" id="A0A0M9UD18"/>
<evidence type="ECO:0000313" key="1">
    <source>
        <dbReference type="EMBL" id="GAP63470.1"/>
    </source>
</evidence>
<sequence length="48" mass="5364">MHPGWGLHAHPPQWRRLQENKAMVCGMWGNAKFGIVPICAFVHRVGAA</sequence>
<accession>A0A0M9UD18</accession>
<proteinExistence type="predicted"/>
<name>A0A0M9UD18_9CHLR</name>
<gene>
    <name evidence="1" type="ORF">ARMA_1894</name>
</gene>
<comment type="caution">
    <text evidence="1">The sequence shown here is derived from an EMBL/GenBank/DDBJ whole genome shotgun (WGS) entry which is preliminary data.</text>
</comment>
<dbReference type="InParanoid" id="A0A0M9UD18"/>
<protein>
    <submittedName>
        <fullName evidence="1">Uncharacterized protein</fullName>
    </submittedName>
</protein>